<name>A0A1Y3AMW3_EURMA</name>
<accession>A0A1Y3AMW3</accession>
<evidence type="ECO:0000313" key="2">
    <source>
        <dbReference type="EMBL" id="OTF69268.1"/>
    </source>
</evidence>
<organism evidence="2 3">
    <name type="scientific">Euroglyphus maynei</name>
    <name type="common">Mayne's house dust mite</name>
    <dbReference type="NCBI Taxonomy" id="6958"/>
    <lineage>
        <taxon>Eukaryota</taxon>
        <taxon>Metazoa</taxon>
        <taxon>Ecdysozoa</taxon>
        <taxon>Arthropoda</taxon>
        <taxon>Chelicerata</taxon>
        <taxon>Arachnida</taxon>
        <taxon>Acari</taxon>
        <taxon>Acariformes</taxon>
        <taxon>Sarcoptiformes</taxon>
        <taxon>Astigmata</taxon>
        <taxon>Psoroptidia</taxon>
        <taxon>Analgoidea</taxon>
        <taxon>Pyroglyphidae</taxon>
        <taxon>Pyroglyphinae</taxon>
        <taxon>Euroglyphus</taxon>
    </lineage>
</organism>
<feature type="compositionally biased region" description="Basic and acidic residues" evidence="1">
    <location>
        <begin position="54"/>
        <end position="63"/>
    </location>
</feature>
<dbReference type="EMBL" id="MUJZ01071440">
    <property type="protein sequence ID" value="OTF69268.1"/>
    <property type="molecule type" value="Genomic_DNA"/>
</dbReference>
<gene>
    <name evidence="2" type="ORF">BLA29_011391</name>
</gene>
<comment type="caution">
    <text evidence="2">The sequence shown here is derived from an EMBL/GenBank/DDBJ whole genome shotgun (WGS) entry which is preliminary data.</text>
</comment>
<reference evidence="2 3" key="1">
    <citation type="submission" date="2017-03" db="EMBL/GenBank/DDBJ databases">
        <title>Genome Survey of Euroglyphus maynei.</title>
        <authorList>
            <person name="Arlian L.G."/>
            <person name="Morgan M.S."/>
            <person name="Rider S.D."/>
        </authorList>
    </citation>
    <scope>NUCLEOTIDE SEQUENCE [LARGE SCALE GENOMIC DNA]</scope>
    <source>
        <strain evidence="2">Arlian Lab</strain>
        <tissue evidence="2">Whole body</tissue>
    </source>
</reference>
<dbReference type="AlphaFoldDB" id="A0A1Y3AMW3"/>
<sequence length="69" mass="7806">MIGVSGSRHIGRRRGSTVSTQQHRLSIIESDIHSGDHNDNDDENVDGRYSQRLHSQDSHRDSKVIINNN</sequence>
<evidence type="ECO:0000256" key="1">
    <source>
        <dbReference type="SAM" id="MobiDB-lite"/>
    </source>
</evidence>
<proteinExistence type="predicted"/>
<protein>
    <submittedName>
        <fullName evidence="2">Uncharacterized protein</fullName>
    </submittedName>
</protein>
<keyword evidence="3" id="KW-1185">Reference proteome</keyword>
<evidence type="ECO:0000313" key="3">
    <source>
        <dbReference type="Proteomes" id="UP000194236"/>
    </source>
</evidence>
<feature type="region of interest" description="Disordered" evidence="1">
    <location>
        <begin position="1"/>
        <end position="69"/>
    </location>
</feature>
<dbReference type="Proteomes" id="UP000194236">
    <property type="component" value="Unassembled WGS sequence"/>
</dbReference>